<evidence type="ECO:0000259" key="2">
    <source>
        <dbReference type="Pfam" id="PF08924"/>
    </source>
</evidence>
<accession>A0ABQ3XML8</accession>
<gene>
    <name evidence="3" type="ORF">Aco03nite_081620</name>
</gene>
<dbReference type="Gene3D" id="3.20.20.80">
    <property type="entry name" value="Glycosidases"/>
    <property type="match status" value="1"/>
</dbReference>
<evidence type="ECO:0000313" key="4">
    <source>
        <dbReference type="Proteomes" id="UP000612282"/>
    </source>
</evidence>
<dbReference type="SUPFAM" id="SSF51445">
    <property type="entry name" value="(Trans)glycosidases"/>
    <property type="match status" value="1"/>
</dbReference>
<dbReference type="Proteomes" id="UP000612282">
    <property type="component" value="Unassembled WGS sequence"/>
</dbReference>
<dbReference type="InterPro" id="IPR015020">
    <property type="entry name" value="Rv2525c-like_Glyco_Hydro-like"/>
</dbReference>
<dbReference type="Pfam" id="PF13517">
    <property type="entry name" value="FG-GAP_3"/>
    <property type="match status" value="2"/>
</dbReference>
<dbReference type="InterPro" id="IPR017853">
    <property type="entry name" value="GH"/>
</dbReference>
<dbReference type="InterPro" id="IPR013517">
    <property type="entry name" value="FG-GAP"/>
</dbReference>
<dbReference type="PANTHER" id="PTHR44103:SF1">
    <property type="entry name" value="PROPROTEIN CONVERTASE P"/>
    <property type="match status" value="1"/>
</dbReference>
<organism evidence="3 4">
    <name type="scientific">Actinoplanes couchii</name>
    <dbReference type="NCBI Taxonomy" id="403638"/>
    <lineage>
        <taxon>Bacteria</taxon>
        <taxon>Bacillati</taxon>
        <taxon>Actinomycetota</taxon>
        <taxon>Actinomycetes</taxon>
        <taxon>Micromonosporales</taxon>
        <taxon>Micromonosporaceae</taxon>
        <taxon>Actinoplanes</taxon>
    </lineage>
</organism>
<sequence>MTERLLVTAGMIWFPRGALKSDEAGLMLRKLAAAAVMLAVVPLALFNSNGDADAATALAPQPGNFTGYGFDACTAPASASMAAWLKSSPYRAAGIYFGGVNRGCTQKNLTASWVREQVTRGWRLIPLYVGPQASCTTLTSKRVKIDNTKAAAQGRATADDAIRQAGALGLSKESILIYDMEAYRTDDAACRAGVLNFMSAWTARLHDAGYFSGYYSSTSSGIRDQVAVYTQPGYVRPDYVDFARWDQVVTVADTDIPAGYWQPKRRMKQYRGDHRETWGGVTINIDNDYLDVARLPGNKLSDFNRNGWSDVLARTSATGNLYAYPGNGTVLTESARLKVGVHASANALLRMDLNRDGYVDMIARTKAGAVYFYPGLSSGKFGKRKQLYKNFKHMRELTAIGDFNKDGYPDLLAVQSSNGNIYLYPGQKGTKFGKRKVLAYGNWTTRSEFTGVGDFDRDGLPDLVMKVTSTGDLYLYRGRAGGFHPGVKIGSAKGLRDMLGVGDFDRDGYTDLVAVRSATGDLMLFKGNGKTLSAGVRLATGYKGRSPLF</sequence>
<dbReference type="Gene3D" id="2.130.10.130">
    <property type="entry name" value="Integrin alpha, N-terminal"/>
    <property type="match status" value="1"/>
</dbReference>
<reference evidence="3 4" key="1">
    <citation type="submission" date="2021-01" db="EMBL/GenBank/DDBJ databases">
        <title>Whole genome shotgun sequence of Actinoplanes couchii NBRC 106145.</title>
        <authorList>
            <person name="Komaki H."/>
            <person name="Tamura T."/>
        </authorList>
    </citation>
    <scope>NUCLEOTIDE SEQUENCE [LARGE SCALE GENOMIC DNA]</scope>
    <source>
        <strain evidence="3 4">NBRC 106145</strain>
    </source>
</reference>
<evidence type="ECO:0000313" key="3">
    <source>
        <dbReference type="EMBL" id="GID59758.1"/>
    </source>
</evidence>
<dbReference type="InterPro" id="IPR028994">
    <property type="entry name" value="Integrin_alpha_N"/>
</dbReference>
<keyword evidence="4" id="KW-1185">Reference proteome</keyword>
<dbReference type="PANTHER" id="PTHR44103">
    <property type="entry name" value="PROPROTEIN CONVERTASE P"/>
    <property type="match status" value="1"/>
</dbReference>
<feature type="domain" description="Rv2525c-like glycoside hydrolase-like" evidence="2">
    <location>
        <begin position="84"/>
        <end position="289"/>
    </location>
</feature>
<name>A0ABQ3XML8_9ACTN</name>
<protein>
    <recommendedName>
        <fullName evidence="2">Rv2525c-like glycoside hydrolase-like domain-containing protein</fullName>
    </recommendedName>
</protein>
<dbReference type="EMBL" id="BOMG01000101">
    <property type="protein sequence ID" value="GID59758.1"/>
    <property type="molecule type" value="Genomic_DNA"/>
</dbReference>
<evidence type="ECO:0000256" key="1">
    <source>
        <dbReference type="ARBA" id="ARBA00022729"/>
    </source>
</evidence>
<dbReference type="SUPFAM" id="SSF69318">
    <property type="entry name" value="Integrin alpha N-terminal domain"/>
    <property type="match status" value="1"/>
</dbReference>
<comment type="caution">
    <text evidence="3">The sequence shown here is derived from an EMBL/GenBank/DDBJ whole genome shotgun (WGS) entry which is preliminary data.</text>
</comment>
<keyword evidence="1" id="KW-0732">Signal</keyword>
<dbReference type="Pfam" id="PF08924">
    <property type="entry name" value="Rv2525c_GlyHyd-like"/>
    <property type="match status" value="1"/>
</dbReference>
<proteinExistence type="predicted"/>